<dbReference type="Proteomes" id="UP000346198">
    <property type="component" value="Unassembled WGS sequence"/>
</dbReference>
<organism evidence="1 2">
    <name type="scientific">Pontiella sulfatireligans</name>
    <dbReference type="NCBI Taxonomy" id="2750658"/>
    <lineage>
        <taxon>Bacteria</taxon>
        <taxon>Pseudomonadati</taxon>
        <taxon>Kiritimatiellota</taxon>
        <taxon>Kiritimatiellia</taxon>
        <taxon>Kiritimatiellales</taxon>
        <taxon>Pontiellaceae</taxon>
        <taxon>Pontiella</taxon>
    </lineage>
</organism>
<evidence type="ECO:0000313" key="2">
    <source>
        <dbReference type="Proteomes" id="UP000346198"/>
    </source>
</evidence>
<protein>
    <submittedName>
        <fullName evidence="1">Uncharacterized protein</fullName>
    </submittedName>
</protein>
<gene>
    <name evidence="1" type="ORF">SCARR_02055</name>
</gene>
<reference evidence="1 2" key="1">
    <citation type="submission" date="2019-04" db="EMBL/GenBank/DDBJ databases">
        <authorList>
            <person name="Van Vliet M D."/>
        </authorList>
    </citation>
    <scope>NUCLEOTIDE SEQUENCE [LARGE SCALE GENOMIC DNA]</scope>
    <source>
        <strain evidence="1 2">F21</strain>
    </source>
</reference>
<dbReference type="AlphaFoldDB" id="A0A6C2UIG2"/>
<keyword evidence="2" id="KW-1185">Reference proteome</keyword>
<proteinExistence type="predicted"/>
<sequence>MPKQLKEVAFRTDPFYEPFYCSMPMLLSLFVVN</sequence>
<dbReference type="EMBL" id="CAAHFH010000001">
    <property type="protein sequence ID" value="VGO19995.1"/>
    <property type="molecule type" value="Genomic_DNA"/>
</dbReference>
<accession>A0A6C2UIG2</accession>
<name>A0A6C2UIG2_9BACT</name>
<evidence type="ECO:0000313" key="1">
    <source>
        <dbReference type="EMBL" id="VGO19995.1"/>
    </source>
</evidence>